<protein>
    <submittedName>
        <fullName evidence="1">Uncharacterized protein</fullName>
    </submittedName>
</protein>
<keyword evidence="2" id="KW-1185">Reference proteome</keyword>
<sequence>MCSPSLMCLLREAVRDHQKHLNQLARRPWVSTQELSWEEQEYVEEERLRLRLRKFWGLMHEADRPWQRPLIIHLCCSLPSPTRKLYRRLKPSTLQRLIAQRCKVEKSLHSLAERCRWHTRRLKGWWQDAMQGSPSMPAAQHQIIVEQMGQMERELTWVRAEIGRQADYARAAFADQDHVQYCQEQLQPVVDELEEANNSCIHHYLPHVERGHAILQSGRQALQSPRKALLSTLGPMDVDLELPCYSNAQWRHPPKDWVRVHRKGDDSLAE</sequence>
<organism evidence="1 2">
    <name type="scientific">Dunaliella salina</name>
    <name type="common">Green alga</name>
    <name type="synonym">Protococcus salinus</name>
    <dbReference type="NCBI Taxonomy" id="3046"/>
    <lineage>
        <taxon>Eukaryota</taxon>
        <taxon>Viridiplantae</taxon>
        <taxon>Chlorophyta</taxon>
        <taxon>core chlorophytes</taxon>
        <taxon>Chlorophyceae</taxon>
        <taxon>CS clade</taxon>
        <taxon>Chlamydomonadales</taxon>
        <taxon>Dunaliellaceae</taxon>
        <taxon>Dunaliella</taxon>
    </lineage>
</organism>
<comment type="caution">
    <text evidence="1">The sequence shown here is derived from an EMBL/GenBank/DDBJ whole genome shotgun (WGS) entry which is preliminary data.</text>
</comment>
<accession>A0ABQ7GLV4</accession>
<dbReference type="Proteomes" id="UP000815325">
    <property type="component" value="Unassembled WGS sequence"/>
</dbReference>
<proteinExistence type="predicted"/>
<dbReference type="EMBL" id="MU069698">
    <property type="protein sequence ID" value="KAF5835592.1"/>
    <property type="molecule type" value="Genomic_DNA"/>
</dbReference>
<gene>
    <name evidence="1" type="ORF">DUNSADRAFT_7193</name>
</gene>
<reference evidence="1" key="1">
    <citation type="submission" date="2017-08" db="EMBL/GenBank/DDBJ databases">
        <authorList>
            <person name="Polle J.E."/>
            <person name="Barry K."/>
            <person name="Cushman J."/>
            <person name="Schmutz J."/>
            <person name="Tran D."/>
            <person name="Hathwaick L.T."/>
            <person name="Yim W.C."/>
            <person name="Jenkins J."/>
            <person name="Mckie-Krisberg Z.M."/>
            <person name="Prochnik S."/>
            <person name="Lindquist E."/>
            <person name="Dockter R.B."/>
            <person name="Adam C."/>
            <person name="Molina H."/>
            <person name="Bunkerborg J."/>
            <person name="Jin E."/>
            <person name="Buchheim M."/>
            <person name="Magnuson J."/>
        </authorList>
    </citation>
    <scope>NUCLEOTIDE SEQUENCE</scope>
    <source>
        <strain evidence="1">CCAP 19/18</strain>
    </source>
</reference>
<name>A0ABQ7GLV4_DUNSA</name>
<evidence type="ECO:0000313" key="2">
    <source>
        <dbReference type="Proteomes" id="UP000815325"/>
    </source>
</evidence>
<evidence type="ECO:0000313" key="1">
    <source>
        <dbReference type="EMBL" id="KAF5835592.1"/>
    </source>
</evidence>